<evidence type="ECO:0000313" key="3">
    <source>
        <dbReference type="Proteomes" id="UP000626109"/>
    </source>
</evidence>
<gene>
    <name evidence="2" type="ORF">PGLA2088_LOCUS45563</name>
</gene>
<comment type="caution">
    <text evidence="2">The sequence shown here is derived from an EMBL/GenBank/DDBJ whole genome shotgun (WGS) entry which is preliminary data.</text>
</comment>
<dbReference type="EMBL" id="CAJNNW010035765">
    <property type="protein sequence ID" value="CAE8729903.1"/>
    <property type="molecule type" value="Genomic_DNA"/>
</dbReference>
<organism evidence="2 3">
    <name type="scientific">Polarella glacialis</name>
    <name type="common">Dinoflagellate</name>
    <dbReference type="NCBI Taxonomy" id="89957"/>
    <lineage>
        <taxon>Eukaryota</taxon>
        <taxon>Sar</taxon>
        <taxon>Alveolata</taxon>
        <taxon>Dinophyceae</taxon>
        <taxon>Suessiales</taxon>
        <taxon>Suessiaceae</taxon>
        <taxon>Polarella</taxon>
    </lineage>
</organism>
<dbReference type="AlphaFoldDB" id="A0A813LIL0"/>
<feature type="non-terminal residue" evidence="2">
    <location>
        <position position="508"/>
    </location>
</feature>
<accession>A0A813LIL0</accession>
<reference evidence="2" key="1">
    <citation type="submission" date="2021-02" db="EMBL/GenBank/DDBJ databases">
        <authorList>
            <person name="Dougan E. K."/>
            <person name="Rhodes N."/>
            <person name="Thang M."/>
            <person name="Chan C."/>
        </authorList>
    </citation>
    <scope>NUCLEOTIDE SEQUENCE</scope>
</reference>
<feature type="region of interest" description="Disordered" evidence="1">
    <location>
        <begin position="21"/>
        <end position="46"/>
    </location>
</feature>
<name>A0A813LIL0_POLGL</name>
<feature type="region of interest" description="Disordered" evidence="1">
    <location>
        <begin position="161"/>
        <end position="196"/>
    </location>
</feature>
<dbReference type="Proteomes" id="UP000626109">
    <property type="component" value="Unassembled WGS sequence"/>
</dbReference>
<feature type="region of interest" description="Disordered" evidence="1">
    <location>
        <begin position="458"/>
        <end position="477"/>
    </location>
</feature>
<evidence type="ECO:0000256" key="1">
    <source>
        <dbReference type="SAM" id="MobiDB-lite"/>
    </source>
</evidence>
<sequence>MTPSSNAGRVAELLQSQVQRPFSAGYDASSKAPKMPSRPQSQGASLQMLDRRRISGTQSAISLSSGARTQGIRPGTRANFSRVSSAAELLNQTAQRQLLVVNHQFSSGRGTGIHERKPSTISPLARAKAAGTSGILEDQEFQEAAAQLTLSIDEIRIMQEKFDPSERGQMSPKGGRSGGGPAGKRSDLSLRPGLSVEETETLRERLQIYKMCRKVEPELPPLSRDKLADSPGKPVVDQTMLWRNAAPEAVNCWWPERRKERILVEKEQRAERHRHAEMQRQDSITSICLKYSETLARKHQQAETVVALRRSKAKLKDVKKDDFSSDRWLTFFASISFVQRLSEDLKLKKMSAGEAHNSEEARELLARRGGLLRVAASMIMANKRIKERRKQGKVLCNCLGSWKYFGRIFLSFKQVTNNVVRLQRWWHRTTLHLKEARNRIAVRWVILERAELAKELNKADPIPKGPPSRRGSAQAPKLSLEEKINLEMLDEALRLRCIENELRERRCH</sequence>
<proteinExistence type="predicted"/>
<protein>
    <submittedName>
        <fullName evidence="2">Uncharacterized protein</fullName>
    </submittedName>
</protein>
<evidence type="ECO:0000313" key="2">
    <source>
        <dbReference type="EMBL" id="CAE8729903.1"/>
    </source>
</evidence>